<dbReference type="InterPro" id="IPR013216">
    <property type="entry name" value="Methyltransf_11"/>
</dbReference>
<dbReference type="InterPro" id="IPR029063">
    <property type="entry name" value="SAM-dependent_MTases_sf"/>
</dbReference>
<organism evidence="2 3">
    <name type="scientific">Vibrio ouci</name>
    <dbReference type="NCBI Taxonomy" id="2499078"/>
    <lineage>
        <taxon>Bacteria</taxon>
        <taxon>Pseudomonadati</taxon>
        <taxon>Pseudomonadota</taxon>
        <taxon>Gammaproteobacteria</taxon>
        <taxon>Vibrionales</taxon>
        <taxon>Vibrionaceae</taxon>
        <taxon>Vibrio</taxon>
    </lineage>
</organism>
<proteinExistence type="predicted"/>
<dbReference type="Gene3D" id="3.40.50.150">
    <property type="entry name" value="Vaccinia Virus protein VP39"/>
    <property type="match status" value="1"/>
</dbReference>
<comment type="caution">
    <text evidence="2">The sequence shown here is derived from an EMBL/GenBank/DDBJ whole genome shotgun (WGS) entry which is preliminary data.</text>
</comment>
<dbReference type="GO" id="GO:0008757">
    <property type="term" value="F:S-adenosylmethionine-dependent methyltransferase activity"/>
    <property type="evidence" value="ECO:0007669"/>
    <property type="project" value="InterPro"/>
</dbReference>
<dbReference type="GO" id="GO:0032259">
    <property type="term" value="P:methylation"/>
    <property type="evidence" value="ECO:0007669"/>
    <property type="project" value="UniProtKB-KW"/>
</dbReference>
<dbReference type="Proteomes" id="UP000297753">
    <property type="component" value="Unassembled WGS sequence"/>
</dbReference>
<dbReference type="AlphaFoldDB" id="A0A4Y8WIG2"/>
<dbReference type="PANTHER" id="PTHR42912">
    <property type="entry name" value="METHYLTRANSFERASE"/>
    <property type="match status" value="1"/>
</dbReference>
<dbReference type="RefSeq" id="WP_134834320.1">
    <property type="nucleotide sequence ID" value="NZ_SATR01000004.1"/>
</dbReference>
<name>A0A4Y8WIG2_9VIBR</name>
<dbReference type="PANTHER" id="PTHR42912:SF93">
    <property type="entry name" value="N6-ADENOSINE-METHYLTRANSFERASE TMT1A"/>
    <property type="match status" value="1"/>
</dbReference>
<dbReference type="SUPFAM" id="SSF53335">
    <property type="entry name" value="S-adenosyl-L-methionine-dependent methyltransferases"/>
    <property type="match status" value="1"/>
</dbReference>
<keyword evidence="2" id="KW-0489">Methyltransferase</keyword>
<dbReference type="OrthoDB" id="9791837at2"/>
<evidence type="ECO:0000313" key="3">
    <source>
        <dbReference type="Proteomes" id="UP000297753"/>
    </source>
</evidence>
<dbReference type="InterPro" id="IPR050508">
    <property type="entry name" value="Methyltransf_Superfamily"/>
</dbReference>
<feature type="domain" description="Methyltransferase type 11" evidence="1">
    <location>
        <begin position="45"/>
        <end position="139"/>
    </location>
</feature>
<gene>
    <name evidence="2" type="ORF">ELS82_04045</name>
</gene>
<protein>
    <submittedName>
        <fullName evidence="2">Class I SAM-dependent methyltransferase</fullName>
    </submittedName>
</protein>
<reference evidence="2 3" key="1">
    <citation type="submission" date="2019-01" db="EMBL/GenBank/DDBJ databases">
        <title>Vibrio BEI176 sp. nov, a marine bacterium isolated from China: eastern marignal seas.</title>
        <authorList>
            <person name="Li B."/>
        </authorList>
    </citation>
    <scope>NUCLEOTIDE SEQUENCE [LARGE SCALE GENOMIC DNA]</scope>
    <source>
        <strain evidence="2 3">BEI176</strain>
    </source>
</reference>
<keyword evidence="3" id="KW-1185">Reference proteome</keyword>
<keyword evidence="2" id="KW-0808">Transferase</keyword>
<dbReference type="Pfam" id="PF08241">
    <property type="entry name" value="Methyltransf_11"/>
    <property type="match status" value="1"/>
</dbReference>
<dbReference type="EMBL" id="SATR01000004">
    <property type="protein sequence ID" value="TFH92720.1"/>
    <property type="molecule type" value="Genomic_DNA"/>
</dbReference>
<accession>A0A4Y8WIG2</accession>
<dbReference type="CDD" id="cd02440">
    <property type="entry name" value="AdoMet_MTases"/>
    <property type="match status" value="1"/>
</dbReference>
<evidence type="ECO:0000313" key="2">
    <source>
        <dbReference type="EMBL" id="TFH92720.1"/>
    </source>
</evidence>
<evidence type="ECO:0000259" key="1">
    <source>
        <dbReference type="Pfam" id="PF08241"/>
    </source>
</evidence>
<sequence>MKSELYSTYAKQYDSVITDNIYNAHLDRPTLLSMLGSVSGLNVMDLGCGPGVYSQYLLESDASKITCVDYSDEMVELVKEKFGGRVSTYQQDLSLGLPKEKSASVDVMICPLVLHYLEDLSLFFNEVSRVLKPKGYIVFSTHHPFADFECSKSGNYFERELVEEEWNTVGTPVPIRFYRRSLMEITDAITSSGLVISQLSEGKVSDKVKELDEDVYERLSRNPNFIFMKCSKLGD</sequence>